<sequence>MPPVGSFSIQSLRQRLPTDGATLFVKVSGVPSSMSHSDVCELLRVPVAQRTAFKWEHCCSILRTDFVVALSSTAEARAAVAHVNSGITFFDSRLSASFVESMPSSSAAPASYSGSSLFESEPRLYYTLPSQSEKDVAHRRAEALQKIAKAPLKPRSWWVNDRSAE</sequence>
<reference evidence="2" key="1">
    <citation type="submission" date="2015-09" db="EMBL/GenBank/DDBJ databases">
        <authorList>
            <consortium name="Pathogen Informatics"/>
        </authorList>
    </citation>
    <scope>NUCLEOTIDE SEQUENCE [LARGE SCALE GENOMIC DNA]</scope>
    <source>
        <strain evidence="2">Lake Konstanz</strain>
    </source>
</reference>
<dbReference type="OMA" id="YENRRND"/>
<proteinExistence type="predicted"/>
<protein>
    <submittedName>
        <fullName evidence="1">Uncharacterized protein</fullName>
    </submittedName>
</protein>
<accession>A0A0S4J1R5</accession>
<keyword evidence="2" id="KW-1185">Reference proteome</keyword>
<gene>
    <name evidence="1" type="ORF">BSAL_81595</name>
</gene>
<evidence type="ECO:0000313" key="2">
    <source>
        <dbReference type="Proteomes" id="UP000051952"/>
    </source>
</evidence>
<dbReference type="AlphaFoldDB" id="A0A0S4J1R5"/>
<dbReference type="VEuPathDB" id="TriTrypDB:BSAL_81595"/>
<dbReference type="EMBL" id="CYKH01000886">
    <property type="protein sequence ID" value="CUG58064.1"/>
    <property type="molecule type" value="Genomic_DNA"/>
</dbReference>
<evidence type="ECO:0000313" key="1">
    <source>
        <dbReference type="EMBL" id="CUG58064.1"/>
    </source>
</evidence>
<organism evidence="1 2">
    <name type="scientific">Bodo saltans</name>
    <name type="common">Flagellated protozoan</name>
    <dbReference type="NCBI Taxonomy" id="75058"/>
    <lineage>
        <taxon>Eukaryota</taxon>
        <taxon>Discoba</taxon>
        <taxon>Euglenozoa</taxon>
        <taxon>Kinetoplastea</taxon>
        <taxon>Metakinetoplastina</taxon>
        <taxon>Eubodonida</taxon>
        <taxon>Bodonidae</taxon>
        <taxon>Bodo</taxon>
    </lineage>
</organism>
<dbReference type="Proteomes" id="UP000051952">
    <property type="component" value="Unassembled WGS sequence"/>
</dbReference>
<name>A0A0S4J1R5_BODSA</name>